<dbReference type="InterPro" id="IPR000209">
    <property type="entry name" value="Peptidase_S8/S53_dom"/>
</dbReference>
<protein>
    <submittedName>
        <fullName evidence="7">Serine protease</fullName>
    </submittedName>
</protein>
<keyword evidence="3" id="KW-0378">Hydrolase</keyword>
<dbReference type="InterPro" id="IPR034067">
    <property type="entry name" value="Serine_protease_KerA-like_dom"/>
</dbReference>
<feature type="domain" description="Peptidase S8/S53" evidence="6">
    <location>
        <begin position="9"/>
        <end position="231"/>
    </location>
</feature>
<keyword evidence="2 7" id="KW-0645">Protease</keyword>
<name>A0A0H3NB79_CLODC</name>
<dbReference type="GO" id="GO:0004252">
    <property type="term" value="F:serine-type endopeptidase activity"/>
    <property type="evidence" value="ECO:0007669"/>
    <property type="project" value="InterPro"/>
</dbReference>
<dbReference type="InterPro" id="IPR036852">
    <property type="entry name" value="Peptidase_S8/S53_dom_sf"/>
</dbReference>
<comment type="similarity">
    <text evidence="1 5">Belongs to the peptidase S8 family.</text>
</comment>
<proteinExistence type="inferred from homology"/>
<accession>A0A0H3NB79</accession>
<evidence type="ECO:0000256" key="5">
    <source>
        <dbReference type="PROSITE-ProRule" id="PRU01240"/>
    </source>
</evidence>
<dbReference type="SUPFAM" id="SSF52743">
    <property type="entry name" value="Subtilisin-like"/>
    <property type="match status" value="1"/>
</dbReference>
<dbReference type="GO" id="GO:0006508">
    <property type="term" value="P:proteolysis"/>
    <property type="evidence" value="ECO:0007669"/>
    <property type="project" value="UniProtKB-KW"/>
</dbReference>
<dbReference type="Proteomes" id="UP000002068">
    <property type="component" value="Chromosome"/>
</dbReference>
<evidence type="ECO:0000256" key="2">
    <source>
        <dbReference type="ARBA" id="ARBA00022670"/>
    </source>
</evidence>
<dbReference type="InterPro" id="IPR023827">
    <property type="entry name" value="Peptidase_S8_Asp-AS"/>
</dbReference>
<comment type="caution">
    <text evidence="5">Lacks conserved residue(s) required for the propagation of feature annotation.</text>
</comment>
<sequence length="343" mass="39462">MENICDMNNKVKVAVLDTGIDKEHDYLKDNLVGGIAFECMHDYIFISDKFDDEDGHGTACASIIKKEYEDVELFVIKILRKDGITNIKVLEEALRYLLDTNIRLINLSLSVIGVESVKGLFEVCYELFRKGKIIVCSLANDFDLSYPAMFNNVIGVRGFTLDGDDSFWYNKKYDVQCVMDSNSYISCDINNSYRLPPKCNSYLSAKLTGKIAKILSEKPGITISDLNDKLESLATRNHWDSCDFDECSRIVNFKLDLYDKENALLMKVADVVRDCLDIEDNNEKLFKGSLFNKEIGLVYDNCFNLLKKLEHRFDIKFNYMDISKYDLVSIYTLTELVERYKNL</sequence>
<keyword evidence="4" id="KW-0720">Serine protease</keyword>
<evidence type="ECO:0000313" key="7">
    <source>
        <dbReference type="EMBL" id="CBA66220.1"/>
    </source>
</evidence>
<reference evidence="7 8" key="1">
    <citation type="journal article" date="2009" name="Genome Biol.">
        <title>Comparative genome and phenotypic analysis of Clostridium difficile 027 strains provides insight into the evolution of a hypervirulent bacterium.</title>
        <authorList>
            <person name="Stabler R.A."/>
            <person name="He M."/>
            <person name="Dawson L."/>
            <person name="Martin M."/>
            <person name="Valiente E."/>
            <person name="Corton C."/>
            <person name="Lawley T.D."/>
            <person name="Sebaihia M."/>
            <person name="Quail M.A."/>
            <person name="Rose G."/>
            <person name="Gerding D.N."/>
            <person name="Gibert M."/>
            <person name="Popoff M.R."/>
            <person name="Parkhill J."/>
            <person name="Dougan G."/>
            <person name="Wren B.W."/>
        </authorList>
    </citation>
    <scope>NUCLEOTIDE SEQUENCE [LARGE SCALE GENOMIC DNA]</scope>
    <source>
        <strain evidence="7 8">CD196</strain>
    </source>
</reference>
<gene>
    <name evidence="7" type="ordered locus">CD196_3066</name>
</gene>
<evidence type="ECO:0000313" key="8">
    <source>
        <dbReference type="Proteomes" id="UP000002068"/>
    </source>
</evidence>
<dbReference type="InterPro" id="IPR050131">
    <property type="entry name" value="Peptidase_S8_subtilisin-like"/>
</dbReference>
<evidence type="ECO:0000259" key="6">
    <source>
        <dbReference type="Pfam" id="PF00082"/>
    </source>
</evidence>
<dbReference type="PROSITE" id="PS51892">
    <property type="entry name" value="SUBTILASE"/>
    <property type="match status" value="1"/>
</dbReference>
<dbReference type="PANTHER" id="PTHR43806:SF11">
    <property type="entry name" value="CEREVISIN-RELATED"/>
    <property type="match status" value="1"/>
</dbReference>
<dbReference type="KEGG" id="cdc:CD196_3066"/>
<dbReference type="Gene3D" id="3.40.50.200">
    <property type="entry name" value="Peptidase S8/S53 domain"/>
    <property type="match status" value="1"/>
</dbReference>
<dbReference type="PANTHER" id="PTHR43806">
    <property type="entry name" value="PEPTIDASE S8"/>
    <property type="match status" value="1"/>
</dbReference>
<organism evidence="7 8">
    <name type="scientific">Clostridioides difficile (strain CD196)</name>
    <name type="common">Peptoclostridium difficile</name>
    <dbReference type="NCBI Taxonomy" id="645462"/>
    <lineage>
        <taxon>Bacteria</taxon>
        <taxon>Bacillati</taxon>
        <taxon>Bacillota</taxon>
        <taxon>Clostridia</taxon>
        <taxon>Peptostreptococcales</taxon>
        <taxon>Peptostreptococcaceae</taxon>
        <taxon>Clostridioides</taxon>
    </lineage>
</organism>
<dbReference type="EMBL" id="FN538970">
    <property type="protein sequence ID" value="CBA66220.1"/>
    <property type="molecule type" value="Genomic_DNA"/>
</dbReference>
<dbReference type="InterPro" id="IPR015500">
    <property type="entry name" value="Peptidase_S8_subtilisin-rel"/>
</dbReference>
<dbReference type="AlphaFoldDB" id="A0A0H3NB79"/>
<dbReference type="PRINTS" id="PR00723">
    <property type="entry name" value="SUBTILISIN"/>
</dbReference>
<evidence type="ECO:0000256" key="3">
    <source>
        <dbReference type="ARBA" id="ARBA00022801"/>
    </source>
</evidence>
<evidence type="ECO:0000256" key="1">
    <source>
        <dbReference type="ARBA" id="ARBA00011073"/>
    </source>
</evidence>
<dbReference type="PROSITE" id="PS00136">
    <property type="entry name" value="SUBTILASE_ASP"/>
    <property type="match status" value="1"/>
</dbReference>
<dbReference type="Pfam" id="PF00082">
    <property type="entry name" value="Peptidase_S8"/>
    <property type="match status" value="1"/>
</dbReference>
<evidence type="ECO:0000256" key="4">
    <source>
        <dbReference type="ARBA" id="ARBA00022825"/>
    </source>
</evidence>
<dbReference type="HOGENOM" id="CLU_067796_0_0_9"/>
<dbReference type="CDD" id="cd07492">
    <property type="entry name" value="Peptidases_S8_8"/>
    <property type="match status" value="1"/>
</dbReference>